<name>A0A1R2CPK9_9CILI</name>
<keyword evidence="7 9" id="KW-0472">Membrane</keyword>
<dbReference type="InterPro" id="IPR000742">
    <property type="entry name" value="EGF"/>
</dbReference>
<keyword evidence="3" id="KW-0479">Metal-binding</keyword>
<evidence type="ECO:0000256" key="7">
    <source>
        <dbReference type="ARBA" id="ARBA00023136"/>
    </source>
</evidence>
<protein>
    <recommendedName>
        <fullName evidence="11">RING-type domain-containing protein</fullName>
    </recommendedName>
</protein>
<evidence type="ECO:0000256" key="10">
    <source>
        <dbReference type="SAM" id="SignalP"/>
    </source>
</evidence>
<dbReference type="SUPFAM" id="SSF57850">
    <property type="entry name" value="RING/U-box"/>
    <property type="match status" value="1"/>
</dbReference>
<dbReference type="Gene3D" id="2.60.120.260">
    <property type="entry name" value="Galactose-binding domain-like"/>
    <property type="match status" value="1"/>
</dbReference>
<keyword evidence="6 9" id="KW-1133">Transmembrane helix</keyword>
<dbReference type="InterPro" id="IPR013083">
    <property type="entry name" value="Znf_RING/FYVE/PHD"/>
</dbReference>
<dbReference type="AlphaFoldDB" id="A0A1R2CPK9"/>
<evidence type="ECO:0000256" key="6">
    <source>
        <dbReference type="ARBA" id="ARBA00022989"/>
    </source>
</evidence>
<feature type="domain" description="RING-type" evidence="11">
    <location>
        <begin position="332"/>
        <end position="373"/>
    </location>
</feature>
<comment type="subcellular location">
    <subcellularLocation>
        <location evidence="1">Membrane</location>
    </subcellularLocation>
</comment>
<feature type="chain" id="PRO_5013000631" description="RING-type domain-containing protein" evidence="10">
    <location>
        <begin position="16"/>
        <end position="386"/>
    </location>
</feature>
<feature type="signal peptide" evidence="10">
    <location>
        <begin position="1"/>
        <end position="15"/>
    </location>
</feature>
<proteinExistence type="predicted"/>
<evidence type="ECO:0000256" key="9">
    <source>
        <dbReference type="SAM" id="Phobius"/>
    </source>
</evidence>
<evidence type="ECO:0000256" key="5">
    <source>
        <dbReference type="ARBA" id="ARBA00022833"/>
    </source>
</evidence>
<dbReference type="GO" id="GO:0008270">
    <property type="term" value="F:zinc ion binding"/>
    <property type="evidence" value="ECO:0007669"/>
    <property type="project" value="UniProtKB-KW"/>
</dbReference>
<evidence type="ECO:0000256" key="3">
    <source>
        <dbReference type="ARBA" id="ARBA00022723"/>
    </source>
</evidence>
<feature type="transmembrane region" description="Helical" evidence="9">
    <location>
        <begin position="264"/>
        <end position="290"/>
    </location>
</feature>
<keyword evidence="4 8" id="KW-0863">Zinc-finger</keyword>
<evidence type="ECO:0000259" key="11">
    <source>
        <dbReference type="PROSITE" id="PS50089"/>
    </source>
</evidence>
<comment type="caution">
    <text evidence="12">The sequence shown here is derived from an EMBL/GenBank/DDBJ whole genome shotgun (WGS) entry which is preliminary data.</text>
</comment>
<dbReference type="PANTHER" id="PTHR46539:SF1">
    <property type="entry name" value="E3 UBIQUITIN-PROTEIN LIGASE ATL42"/>
    <property type="match status" value="1"/>
</dbReference>
<dbReference type="PROSITE" id="PS01186">
    <property type="entry name" value="EGF_2"/>
    <property type="match status" value="1"/>
</dbReference>
<organism evidence="12 13">
    <name type="scientific">Stentor coeruleus</name>
    <dbReference type="NCBI Taxonomy" id="5963"/>
    <lineage>
        <taxon>Eukaryota</taxon>
        <taxon>Sar</taxon>
        <taxon>Alveolata</taxon>
        <taxon>Ciliophora</taxon>
        <taxon>Postciliodesmatophora</taxon>
        <taxon>Heterotrichea</taxon>
        <taxon>Heterotrichida</taxon>
        <taxon>Stentoridae</taxon>
        <taxon>Stentor</taxon>
    </lineage>
</organism>
<sequence length="386" mass="44144">MIIFSLILVISQAYTKIDIDTVKLDKNNKFLIIHANLKEIFLIGKYSNYPIFEYSVTEERWIISCDICDVENWASGHSDLIIRPENFRNATLFISAFISNSTNISKTDIKLQVEHLEPPLCLNHCSNQGNCDEIFCRCRIGFAGLDCGLELSKLTLDNGFATSLKPYHWKFYYVSLEFSNPDLSLQISLSQDSSMHIFQKPSRFISSLPSMIHQTSSSTILGTKTYLKPLYFSSNYLLVGLLCFSKSQCEYSIGIKAQKNKNQFFINIAIIGTFSVIFVISALTFATVIFKHCFKKYIKLEDETRTITINDMNGMFPKIKSKSRNKKSSVPCCICLQDMLDNDNIRVLGCFHIFHAHCIDTWTKDHVNCPMCKKALIYSRQVSMVK</sequence>
<keyword evidence="13" id="KW-1185">Reference proteome</keyword>
<dbReference type="GO" id="GO:0016020">
    <property type="term" value="C:membrane"/>
    <property type="evidence" value="ECO:0007669"/>
    <property type="project" value="UniProtKB-SubCell"/>
</dbReference>
<dbReference type="Gene3D" id="3.30.40.10">
    <property type="entry name" value="Zinc/RING finger domain, C3HC4 (zinc finger)"/>
    <property type="match status" value="1"/>
</dbReference>
<reference evidence="12 13" key="1">
    <citation type="submission" date="2016-11" db="EMBL/GenBank/DDBJ databases">
        <title>The macronuclear genome of Stentor coeruleus: a giant cell with tiny introns.</title>
        <authorList>
            <person name="Slabodnick M."/>
            <person name="Ruby J.G."/>
            <person name="Reiff S.B."/>
            <person name="Swart E.C."/>
            <person name="Gosai S."/>
            <person name="Prabakaran S."/>
            <person name="Witkowska E."/>
            <person name="Larue G.E."/>
            <person name="Fisher S."/>
            <person name="Freeman R.M."/>
            <person name="Gunawardena J."/>
            <person name="Chu W."/>
            <person name="Stover N.A."/>
            <person name="Gregory B.D."/>
            <person name="Nowacki M."/>
            <person name="Derisi J."/>
            <person name="Roy S.W."/>
            <person name="Marshall W.F."/>
            <person name="Sood P."/>
        </authorList>
    </citation>
    <scope>NUCLEOTIDE SEQUENCE [LARGE SCALE GENOMIC DNA]</scope>
    <source>
        <strain evidence="12">WM001</strain>
    </source>
</reference>
<evidence type="ECO:0000256" key="2">
    <source>
        <dbReference type="ARBA" id="ARBA00022692"/>
    </source>
</evidence>
<dbReference type="Pfam" id="PF13639">
    <property type="entry name" value="zf-RING_2"/>
    <property type="match status" value="1"/>
</dbReference>
<evidence type="ECO:0000256" key="1">
    <source>
        <dbReference type="ARBA" id="ARBA00004370"/>
    </source>
</evidence>
<evidence type="ECO:0000313" key="12">
    <source>
        <dbReference type="EMBL" id="OMJ90931.1"/>
    </source>
</evidence>
<dbReference type="Proteomes" id="UP000187209">
    <property type="component" value="Unassembled WGS sequence"/>
</dbReference>
<accession>A0A1R2CPK9</accession>
<dbReference type="SMART" id="SM00184">
    <property type="entry name" value="RING"/>
    <property type="match status" value="1"/>
</dbReference>
<keyword evidence="2 9" id="KW-0812">Transmembrane</keyword>
<gene>
    <name evidence="12" type="ORF">SteCoe_6596</name>
</gene>
<dbReference type="EMBL" id="MPUH01000092">
    <property type="protein sequence ID" value="OMJ90931.1"/>
    <property type="molecule type" value="Genomic_DNA"/>
</dbReference>
<dbReference type="PROSITE" id="PS50089">
    <property type="entry name" value="ZF_RING_2"/>
    <property type="match status" value="1"/>
</dbReference>
<dbReference type="OrthoDB" id="291601at2759"/>
<keyword evidence="10" id="KW-0732">Signal</keyword>
<evidence type="ECO:0000313" key="13">
    <source>
        <dbReference type="Proteomes" id="UP000187209"/>
    </source>
</evidence>
<dbReference type="InterPro" id="IPR001841">
    <property type="entry name" value="Znf_RING"/>
</dbReference>
<evidence type="ECO:0000256" key="4">
    <source>
        <dbReference type="ARBA" id="ARBA00022771"/>
    </source>
</evidence>
<dbReference type="PANTHER" id="PTHR46539">
    <property type="entry name" value="E3 UBIQUITIN-PROTEIN LIGASE ATL42"/>
    <property type="match status" value="1"/>
</dbReference>
<keyword evidence="5" id="KW-0862">Zinc</keyword>
<evidence type="ECO:0000256" key="8">
    <source>
        <dbReference type="PROSITE-ProRule" id="PRU00175"/>
    </source>
</evidence>